<keyword evidence="5" id="KW-0067">ATP-binding</keyword>
<gene>
    <name evidence="9" type="ORF">M1843_16835</name>
</gene>
<dbReference type="PIRSF" id="PIRSF000535">
    <property type="entry name" value="1PFK/6PFK/LacC"/>
    <property type="match status" value="1"/>
</dbReference>
<reference evidence="9 10" key="1">
    <citation type="submission" date="2022-02" db="EMBL/GenBank/DDBJ databases">
        <title>The car tank lid bacteriome: a reservoir of bacteria with potential in bioremediation of fuel.</title>
        <authorList>
            <person name="Vidal-Verdu A."/>
            <person name="Gomez-Martinez D."/>
            <person name="Latorre-Perez A."/>
            <person name="Pereto J."/>
            <person name="Porcar M."/>
        </authorList>
    </citation>
    <scope>NUCLEOTIDE SEQUENCE [LARGE SCALE GENOMIC DNA]</scope>
    <source>
        <strain evidence="9 10">4D.3</strain>
    </source>
</reference>
<dbReference type="InterPro" id="IPR011611">
    <property type="entry name" value="PfkB_dom"/>
</dbReference>
<evidence type="ECO:0000256" key="7">
    <source>
        <dbReference type="SAM" id="MobiDB-lite"/>
    </source>
</evidence>
<proteinExistence type="inferred from homology"/>
<feature type="domain" description="Carbohydrate kinase PfkB" evidence="8">
    <location>
        <begin position="27"/>
        <end position="292"/>
    </location>
</feature>
<evidence type="ECO:0000256" key="6">
    <source>
        <dbReference type="PIRNR" id="PIRNR000535"/>
    </source>
</evidence>
<dbReference type="Proteomes" id="UP001651050">
    <property type="component" value="Unassembled WGS sequence"/>
</dbReference>
<organism evidence="9 10">
    <name type="scientific">Isoptericola peretonis</name>
    <dbReference type="NCBI Taxonomy" id="2918523"/>
    <lineage>
        <taxon>Bacteria</taxon>
        <taxon>Bacillati</taxon>
        <taxon>Actinomycetota</taxon>
        <taxon>Actinomycetes</taxon>
        <taxon>Micrococcales</taxon>
        <taxon>Promicromonosporaceae</taxon>
        <taxon>Isoptericola</taxon>
    </lineage>
</organism>
<evidence type="ECO:0000256" key="2">
    <source>
        <dbReference type="ARBA" id="ARBA00022679"/>
    </source>
</evidence>
<dbReference type="SUPFAM" id="SSF53613">
    <property type="entry name" value="Ribokinase-like"/>
    <property type="match status" value="1"/>
</dbReference>
<dbReference type="RefSeq" id="WP_416345262.1">
    <property type="nucleotide sequence ID" value="NZ_JALQCY010000005.1"/>
</dbReference>
<feature type="region of interest" description="Disordered" evidence="7">
    <location>
        <begin position="83"/>
        <end position="102"/>
    </location>
</feature>
<keyword evidence="2 6" id="KW-0808">Transferase</keyword>
<evidence type="ECO:0000256" key="4">
    <source>
        <dbReference type="ARBA" id="ARBA00022777"/>
    </source>
</evidence>
<keyword evidence="3" id="KW-0547">Nucleotide-binding</keyword>
<evidence type="ECO:0000259" key="8">
    <source>
        <dbReference type="Pfam" id="PF00294"/>
    </source>
</evidence>
<dbReference type="Pfam" id="PF00294">
    <property type="entry name" value="PfkB"/>
    <property type="match status" value="1"/>
</dbReference>
<sequence>MTSDRQAAVCVVAPEPLLTIEIETDRVRDLPEIHVHPGGQGLWVATMARALGADVAVCGPFGGETGEITAHLARSRGLELRTAAQGGGGTQLRDRRSGGEPVTVTMPSTPLDRHALDDLYGTSLVAALEADVCVLTGTQHDIGLPSDFLARLAHDVTASGTQVVADLNGELGAAVAGEAKAVLKMSHEEMLDAGLAADDSVAELRRAAEKWVDEGLGALVVSRAQEPTLLVTSDGASTIATPAVSTVDHRGAGDSMTAGIAVGLARGLPLQDAVRLGAAAGALNVTRHGLGTGRREEIESFADRVTVDVLD</sequence>
<dbReference type="InterPro" id="IPR017583">
    <property type="entry name" value="Tagatose/fructose_Pkinase"/>
</dbReference>
<dbReference type="PANTHER" id="PTHR46566">
    <property type="entry name" value="1-PHOSPHOFRUCTOKINASE-RELATED"/>
    <property type="match status" value="1"/>
</dbReference>
<keyword evidence="10" id="KW-1185">Reference proteome</keyword>
<evidence type="ECO:0000256" key="1">
    <source>
        <dbReference type="ARBA" id="ARBA00010688"/>
    </source>
</evidence>
<dbReference type="PANTHER" id="PTHR46566:SF2">
    <property type="entry name" value="ATP-DEPENDENT 6-PHOSPHOFRUCTOKINASE ISOZYME 2"/>
    <property type="match status" value="1"/>
</dbReference>
<keyword evidence="4 9" id="KW-0418">Kinase</keyword>
<dbReference type="InterPro" id="IPR029056">
    <property type="entry name" value="Ribokinase-like"/>
</dbReference>
<accession>A0ABT0J7D2</accession>
<dbReference type="Gene3D" id="3.40.1190.20">
    <property type="match status" value="1"/>
</dbReference>
<evidence type="ECO:0000313" key="10">
    <source>
        <dbReference type="Proteomes" id="UP001651050"/>
    </source>
</evidence>
<evidence type="ECO:0000256" key="3">
    <source>
        <dbReference type="ARBA" id="ARBA00022741"/>
    </source>
</evidence>
<evidence type="ECO:0000256" key="5">
    <source>
        <dbReference type="ARBA" id="ARBA00022840"/>
    </source>
</evidence>
<comment type="caution">
    <text evidence="9">The sequence shown here is derived from an EMBL/GenBank/DDBJ whole genome shotgun (WGS) entry which is preliminary data.</text>
</comment>
<comment type="similarity">
    <text evidence="1">Belongs to the carbohydrate kinase PfkB family.</text>
</comment>
<protein>
    <submittedName>
        <fullName evidence="9">PfkB family carbohydrate kinase</fullName>
    </submittedName>
</protein>
<name>A0ABT0J7D2_9MICO</name>
<dbReference type="GO" id="GO:0016301">
    <property type="term" value="F:kinase activity"/>
    <property type="evidence" value="ECO:0007669"/>
    <property type="project" value="UniProtKB-KW"/>
</dbReference>
<evidence type="ECO:0000313" key="9">
    <source>
        <dbReference type="EMBL" id="MCK9795412.1"/>
    </source>
</evidence>
<dbReference type="EMBL" id="JALQCY010000005">
    <property type="protein sequence ID" value="MCK9795412.1"/>
    <property type="molecule type" value="Genomic_DNA"/>
</dbReference>